<evidence type="ECO:0000313" key="1">
    <source>
        <dbReference type="EMBL" id="RNA37058.1"/>
    </source>
</evidence>
<gene>
    <name evidence="1" type="ORF">BpHYR1_023770</name>
</gene>
<protein>
    <submittedName>
        <fullName evidence="1">Uncharacterized protein</fullName>
    </submittedName>
</protein>
<organism evidence="1 2">
    <name type="scientific">Brachionus plicatilis</name>
    <name type="common">Marine rotifer</name>
    <name type="synonym">Brachionus muelleri</name>
    <dbReference type="NCBI Taxonomy" id="10195"/>
    <lineage>
        <taxon>Eukaryota</taxon>
        <taxon>Metazoa</taxon>
        <taxon>Spiralia</taxon>
        <taxon>Gnathifera</taxon>
        <taxon>Rotifera</taxon>
        <taxon>Eurotatoria</taxon>
        <taxon>Monogononta</taxon>
        <taxon>Pseudotrocha</taxon>
        <taxon>Ploima</taxon>
        <taxon>Brachionidae</taxon>
        <taxon>Brachionus</taxon>
    </lineage>
</organism>
<keyword evidence="2" id="KW-1185">Reference proteome</keyword>
<reference evidence="1 2" key="1">
    <citation type="journal article" date="2018" name="Sci. Rep.">
        <title>Genomic signatures of local adaptation to the degree of environmental predictability in rotifers.</title>
        <authorList>
            <person name="Franch-Gras L."/>
            <person name="Hahn C."/>
            <person name="Garcia-Roger E.M."/>
            <person name="Carmona M.J."/>
            <person name="Serra M."/>
            <person name="Gomez A."/>
        </authorList>
    </citation>
    <scope>NUCLEOTIDE SEQUENCE [LARGE SCALE GENOMIC DNA]</scope>
    <source>
        <strain evidence="1">HYR1</strain>
    </source>
</reference>
<dbReference type="Proteomes" id="UP000276133">
    <property type="component" value="Unassembled WGS sequence"/>
</dbReference>
<proteinExistence type="predicted"/>
<sequence length="169" mass="20190">MNSSILTIKTMPEFFKLYINIYRQLIYTDLSILWVFYRPETPDYALMLFDKVLIESISERGNRVNPFDTFEPHIITAELKGKKKRLKKRENKIELSQTTKTKIEGEKKLQIDIGLIFFSSQFFCSIRFVLEQSIKYYMLEKRLIISSNYIKLFNCSIVRKKQIIGIFQF</sequence>
<dbReference type="AlphaFoldDB" id="A0A3M7SNE2"/>
<name>A0A3M7SNE2_BRAPC</name>
<dbReference type="EMBL" id="REGN01001099">
    <property type="protein sequence ID" value="RNA37058.1"/>
    <property type="molecule type" value="Genomic_DNA"/>
</dbReference>
<comment type="caution">
    <text evidence="1">The sequence shown here is derived from an EMBL/GenBank/DDBJ whole genome shotgun (WGS) entry which is preliminary data.</text>
</comment>
<accession>A0A3M7SNE2</accession>
<evidence type="ECO:0000313" key="2">
    <source>
        <dbReference type="Proteomes" id="UP000276133"/>
    </source>
</evidence>